<sequence length="181" mass="21273">YPVHDNKNKLTHCVNIQVQIPNKYKLIKTIRHTRHLYKPQNIITHLPIINDKRQDSNIVLKVNRDSDSRVMSHMEGSERYLNKEDSDILCKVNQDEIISTITLGNKFSLSEHCANFEIFRNIFQFPSSSSNSSRRALCSLCLVPKILGKVVQVNSSFRFSIFLWIMYCETRFFRKLHIMEI</sequence>
<evidence type="ECO:0000313" key="2">
    <source>
        <dbReference type="Proteomes" id="UP001233999"/>
    </source>
</evidence>
<reference evidence="1" key="1">
    <citation type="journal article" date="2023" name="IScience">
        <title>Live-bearing cockroach genome reveals convergent evolutionary mechanisms linked to viviparity in insects and beyond.</title>
        <authorList>
            <person name="Fouks B."/>
            <person name="Harrison M.C."/>
            <person name="Mikhailova A.A."/>
            <person name="Marchal E."/>
            <person name="English S."/>
            <person name="Carruthers M."/>
            <person name="Jennings E.C."/>
            <person name="Chiamaka E.L."/>
            <person name="Frigard R.A."/>
            <person name="Pippel M."/>
            <person name="Attardo G.M."/>
            <person name="Benoit J.B."/>
            <person name="Bornberg-Bauer E."/>
            <person name="Tobe S.S."/>
        </authorList>
    </citation>
    <scope>NUCLEOTIDE SEQUENCE</scope>
    <source>
        <strain evidence="1">Stay&amp;Tobe</strain>
    </source>
</reference>
<dbReference type="AlphaFoldDB" id="A0AAD8EF06"/>
<name>A0AAD8EF06_DIPPU</name>
<accession>A0AAD8EF06</accession>
<dbReference type="Proteomes" id="UP001233999">
    <property type="component" value="Unassembled WGS sequence"/>
</dbReference>
<organism evidence="1 2">
    <name type="scientific">Diploptera punctata</name>
    <name type="common">Pacific beetle cockroach</name>
    <dbReference type="NCBI Taxonomy" id="6984"/>
    <lineage>
        <taxon>Eukaryota</taxon>
        <taxon>Metazoa</taxon>
        <taxon>Ecdysozoa</taxon>
        <taxon>Arthropoda</taxon>
        <taxon>Hexapoda</taxon>
        <taxon>Insecta</taxon>
        <taxon>Pterygota</taxon>
        <taxon>Neoptera</taxon>
        <taxon>Polyneoptera</taxon>
        <taxon>Dictyoptera</taxon>
        <taxon>Blattodea</taxon>
        <taxon>Blaberoidea</taxon>
        <taxon>Blaberidae</taxon>
        <taxon>Diplopterinae</taxon>
        <taxon>Diploptera</taxon>
    </lineage>
</organism>
<comment type="caution">
    <text evidence="1">The sequence shown here is derived from an EMBL/GenBank/DDBJ whole genome shotgun (WGS) entry which is preliminary data.</text>
</comment>
<reference evidence="1" key="2">
    <citation type="submission" date="2023-05" db="EMBL/GenBank/DDBJ databases">
        <authorList>
            <person name="Fouks B."/>
        </authorList>
    </citation>
    <scope>NUCLEOTIDE SEQUENCE</scope>
    <source>
        <strain evidence="1">Stay&amp;Tobe</strain>
        <tissue evidence="1">Testes</tissue>
    </source>
</reference>
<proteinExistence type="predicted"/>
<feature type="non-terminal residue" evidence="1">
    <location>
        <position position="1"/>
    </location>
</feature>
<dbReference type="EMBL" id="JASPKZ010006439">
    <property type="protein sequence ID" value="KAJ9587429.1"/>
    <property type="molecule type" value="Genomic_DNA"/>
</dbReference>
<keyword evidence="2" id="KW-1185">Reference proteome</keyword>
<feature type="non-terminal residue" evidence="1">
    <location>
        <position position="181"/>
    </location>
</feature>
<protein>
    <submittedName>
        <fullName evidence="1">Uncharacterized protein</fullName>
    </submittedName>
</protein>
<gene>
    <name evidence="1" type="ORF">L9F63_019059</name>
</gene>
<evidence type="ECO:0000313" key="1">
    <source>
        <dbReference type="EMBL" id="KAJ9587429.1"/>
    </source>
</evidence>